<dbReference type="Proteomes" id="UP000250223">
    <property type="component" value="Unassembled WGS sequence"/>
</dbReference>
<organism evidence="2 3">
    <name type="scientific">Clostridium cochlearium</name>
    <dbReference type="NCBI Taxonomy" id="1494"/>
    <lineage>
        <taxon>Bacteria</taxon>
        <taxon>Bacillati</taxon>
        <taxon>Bacillota</taxon>
        <taxon>Clostridia</taxon>
        <taxon>Eubacteriales</taxon>
        <taxon>Clostridiaceae</taxon>
        <taxon>Clostridium</taxon>
    </lineage>
</organism>
<keyword evidence="2" id="KW-0378">Hydrolase</keyword>
<proteinExistence type="predicted"/>
<keyword evidence="2" id="KW-0269">Exonuclease</keyword>
<dbReference type="AlphaFoldDB" id="A0A2X2WBI1"/>
<reference evidence="2 3" key="1">
    <citation type="submission" date="2018-06" db="EMBL/GenBank/DDBJ databases">
        <authorList>
            <consortium name="Pathogen Informatics"/>
            <person name="Doyle S."/>
        </authorList>
    </citation>
    <scope>NUCLEOTIDE SEQUENCE [LARGE SCALE GENOMIC DNA]</scope>
    <source>
        <strain evidence="2 3">NCTC13028</strain>
    </source>
</reference>
<accession>A0A2X2WBI1</accession>
<keyword evidence="2" id="KW-0540">Nuclease</keyword>
<dbReference type="EMBL" id="UAWC01000001">
    <property type="protein sequence ID" value="SQB33405.1"/>
    <property type="molecule type" value="Genomic_DNA"/>
</dbReference>
<dbReference type="InterPro" id="IPR029100">
    <property type="entry name" value="Ntox50"/>
</dbReference>
<dbReference type="Pfam" id="PF15542">
    <property type="entry name" value="Ntox50"/>
    <property type="match status" value="1"/>
</dbReference>
<evidence type="ECO:0000313" key="2">
    <source>
        <dbReference type="EMBL" id="SQB33405.1"/>
    </source>
</evidence>
<dbReference type="GO" id="GO:0004527">
    <property type="term" value="F:exonuclease activity"/>
    <property type="evidence" value="ECO:0007669"/>
    <property type="project" value="UniProtKB-KW"/>
</dbReference>
<sequence>MNEYLELVDRAQKQRIMLTKKQMKNIRDLYRDVAKDLGKRAKRANKDSLSERWLLDYQKQFKKDIKELNKILKKDIENSMIESARYANNIQLDFFNLLDIKYKLNSKETFSNMFSKIPQESLQELISGDFYKDGKGLSERLWFHEKEANANFDYIIQKGLVEKKSTYELAKDLSDYVNPEVKKDWSFKNIYPGVGNKKIEYNSFRLAVTSISHAYQLSMQRSCKANPFVEGIEWHTSNSHRGPCTLCQSREGKTYKPDELPLDHPNGVCYFTPVITKSMEDIGLELHDWLYGGSNSKLDDWYKEYGREFAGESNLFRNIRKKDNNNDGNSDIINSIRNDIKSGKYPLEILESKQGKHIREHNNYIEGRSYLTISIDEAQKIVNKYAGNGIIRLNQNNEWDNKEIVTVDKEIGINVNSMTNEESKTNRCKIHYSKRGTHIVPTRKK</sequence>
<dbReference type="RefSeq" id="WP_111921134.1">
    <property type="nucleotide sequence ID" value="NZ_UAWC01000001.1"/>
</dbReference>
<name>A0A2X2WBI1_CLOCO</name>
<gene>
    <name evidence="2" type="ORF">NCTC13028_00398</name>
</gene>
<feature type="domain" description="Bacterial toxin 50" evidence="1">
    <location>
        <begin position="351"/>
        <end position="441"/>
    </location>
</feature>
<protein>
    <submittedName>
        <fullName evidence="2">Exonuclease SbcC</fullName>
    </submittedName>
</protein>
<evidence type="ECO:0000259" key="1">
    <source>
        <dbReference type="Pfam" id="PF15542"/>
    </source>
</evidence>
<evidence type="ECO:0000313" key="3">
    <source>
        <dbReference type="Proteomes" id="UP000250223"/>
    </source>
</evidence>